<comment type="caution">
    <text evidence="2">The sequence shown here is derived from an EMBL/GenBank/DDBJ whole genome shotgun (WGS) entry which is preliminary data.</text>
</comment>
<dbReference type="VEuPathDB" id="TrichDB:TRFO_41641"/>
<gene>
    <name evidence="2" type="ORF">TRFO_41641</name>
</gene>
<keyword evidence="1" id="KW-1133">Transmembrane helix</keyword>
<proteinExistence type="predicted"/>
<dbReference type="Proteomes" id="UP000179807">
    <property type="component" value="Unassembled WGS sequence"/>
</dbReference>
<protein>
    <submittedName>
        <fullName evidence="2">Uncharacterized protein</fullName>
    </submittedName>
</protein>
<dbReference type="GeneID" id="94848603"/>
<evidence type="ECO:0000313" key="3">
    <source>
        <dbReference type="Proteomes" id="UP000179807"/>
    </source>
</evidence>
<evidence type="ECO:0000313" key="2">
    <source>
        <dbReference type="EMBL" id="OHT16680.1"/>
    </source>
</evidence>
<evidence type="ECO:0000256" key="1">
    <source>
        <dbReference type="SAM" id="Phobius"/>
    </source>
</evidence>
<dbReference type="AlphaFoldDB" id="A0A1J4L0R0"/>
<organism evidence="2 3">
    <name type="scientific">Tritrichomonas foetus</name>
    <dbReference type="NCBI Taxonomy" id="1144522"/>
    <lineage>
        <taxon>Eukaryota</taxon>
        <taxon>Metamonada</taxon>
        <taxon>Parabasalia</taxon>
        <taxon>Tritrichomonadida</taxon>
        <taxon>Tritrichomonadidae</taxon>
        <taxon>Tritrichomonas</taxon>
    </lineage>
</organism>
<name>A0A1J4L0R0_9EUKA</name>
<keyword evidence="3" id="KW-1185">Reference proteome</keyword>
<dbReference type="RefSeq" id="XP_068369816.1">
    <property type="nucleotide sequence ID" value="XM_068513899.1"/>
</dbReference>
<dbReference type="EMBL" id="MLAK01000082">
    <property type="protein sequence ID" value="OHT16680.1"/>
    <property type="molecule type" value="Genomic_DNA"/>
</dbReference>
<reference evidence="2" key="1">
    <citation type="submission" date="2016-10" db="EMBL/GenBank/DDBJ databases">
        <authorList>
            <person name="Benchimol M."/>
            <person name="Almeida L.G."/>
            <person name="Vasconcelos A.T."/>
            <person name="Perreira-Neves A."/>
            <person name="Rosa I.A."/>
            <person name="Tasca T."/>
            <person name="Bogo M.R."/>
            <person name="de Souza W."/>
        </authorList>
    </citation>
    <scope>NUCLEOTIDE SEQUENCE [LARGE SCALE GENOMIC DNA]</scope>
    <source>
        <strain evidence="2">K</strain>
    </source>
</reference>
<accession>A0A1J4L0R0</accession>
<keyword evidence="1" id="KW-0812">Transmembrane</keyword>
<keyword evidence="1" id="KW-0472">Membrane</keyword>
<sequence>MNHKSDSKNDVTSYRLAFHDASNEIEIKNNDKNLQNGGQDEKDKFFEFAQSTIGIIVLSCSGALIIIVIAVLAIYCRSNGCPSCCRCCSRQNQLATDQYGQVILNNDDDIDYRLDAV</sequence>
<feature type="transmembrane region" description="Helical" evidence="1">
    <location>
        <begin position="52"/>
        <end position="75"/>
    </location>
</feature>